<accession>A0A1I8N3W8</accession>
<keyword evidence="6" id="KW-1185">Reference proteome</keyword>
<keyword evidence="7" id="KW-0645">Protease</keyword>
<keyword evidence="7" id="KW-0378">Hydrolase</keyword>
<dbReference type="PANTHER" id="PTHR24260">
    <property type="match status" value="1"/>
</dbReference>
<feature type="region of interest" description="Disordered" evidence="2">
    <location>
        <begin position="244"/>
        <end position="274"/>
    </location>
</feature>
<dbReference type="EnsemblMetazoa" id="MDOA011269-RA">
    <property type="protein sequence ID" value="MDOA011269-PA"/>
    <property type="gene ID" value="MDOA011269"/>
</dbReference>
<gene>
    <name evidence="5" type="primary">101893264</name>
    <name evidence="7" type="synonym">LOC101893264</name>
</gene>
<dbReference type="SUPFAM" id="SSF50494">
    <property type="entry name" value="Trypsin-like serine proteases"/>
    <property type="match status" value="1"/>
</dbReference>
<dbReference type="GeneID" id="101893264"/>
<dbReference type="Proteomes" id="UP001652621">
    <property type="component" value="Unplaced"/>
</dbReference>
<feature type="chain" id="PRO_5044561221" evidence="3">
    <location>
        <begin position="22"/>
        <end position="631"/>
    </location>
</feature>
<reference evidence="5" key="1">
    <citation type="submission" date="2020-05" db="UniProtKB">
        <authorList>
            <consortium name="EnsemblMetazoa"/>
        </authorList>
    </citation>
    <scope>IDENTIFICATION</scope>
    <source>
        <strain evidence="5">Aabys</strain>
    </source>
</reference>
<dbReference type="InterPro" id="IPR031986">
    <property type="entry name" value="GD_N"/>
</dbReference>
<dbReference type="SMART" id="SM00020">
    <property type="entry name" value="Tryp_SPc"/>
    <property type="match status" value="1"/>
</dbReference>
<dbReference type="InterPro" id="IPR018114">
    <property type="entry name" value="TRYPSIN_HIS"/>
</dbReference>
<keyword evidence="3" id="KW-0732">Signal</keyword>
<dbReference type="CDD" id="cd00190">
    <property type="entry name" value="Tryp_SPc"/>
    <property type="match status" value="1"/>
</dbReference>
<evidence type="ECO:0000259" key="4">
    <source>
        <dbReference type="PROSITE" id="PS50240"/>
    </source>
</evidence>
<evidence type="ECO:0000256" key="3">
    <source>
        <dbReference type="SAM" id="SignalP"/>
    </source>
</evidence>
<dbReference type="PRINTS" id="PR00722">
    <property type="entry name" value="CHYMOTRYPSIN"/>
</dbReference>
<name>A0A1I8N3W8_MUSDO</name>
<dbReference type="PROSITE" id="PS50240">
    <property type="entry name" value="TRYPSIN_DOM"/>
    <property type="match status" value="1"/>
</dbReference>
<dbReference type="FunFam" id="2.40.10.10:FF:000068">
    <property type="entry name" value="transmembrane protease serine 2"/>
    <property type="match status" value="1"/>
</dbReference>
<dbReference type="VEuPathDB" id="VectorBase:MDOMA2_018816"/>
<dbReference type="Pfam" id="PF16030">
    <property type="entry name" value="GD_N"/>
    <property type="match status" value="1"/>
</dbReference>
<evidence type="ECO:0000256" key="2">
    <source>
        <dbReference type="SAM" id="MobiDB-lite"/>
    </source>
</evidence>
<evidence type="ECO:0000313" key="5">
    <source>
        <dbReference type="EnsemblMetazoa" id="MDOA011269-PA"/>
    </source>
</evidence>
<dbReference type="AlphaFoldDB" id="A0A1I8N3W8"/>
<dbReference type="InterPro" id="IPR001314">
    <property type="entry name" value="Peptidase_S1A"/>
</dbReference>
<reference evidence="7" key="2">
    <citation type="submission" date="2025-04" db="UniProtKB">
        <authorList>
            <consortium name="RefSeq"/>
        </authorList>
    </citation>
    <scope>IDENTIFICATION</scope>
    <source>
        <strain evidence="7">Aabys</strain>
    </source>
</reference>
<dbReference type="Gene3D" id="2.40.10.10">
    <property type="entry name" value="Trypsin-like serine proteases"/>
    <property type="match status" value="1"/>
</dbReference>
<dbReference type="InterPro" id="IPR001254">
    <property type="entry name" value="Trypsin_dom"/>
</dbReference>
<dbReference type="RefSeq" id="XP_005186800.1">
    <property type="nucleotide sequence ID" value="XM_005186743.3"/>
</dbReference>
<sequence>MHLHITTILFIIFEHINKIFTQGIPISPCPKMFQYRFDGAQWFGILSVRNPDFGQALHLRVILSMRGKPTTNYLGEIELLTRGQFLSEAPVLYKIKFPKNHFPPKLLQITTNNHVVCLGTADHSIFVTQIQLEHTRKFTFLSEEQQQAPPLQSSSSSSSSVLPSTASSAAATATTTVGGSSSISMLPITTGLKDSSMVPPTNIAFGTKHLPLTSSMDKNPLRISKDICGTIDDRIRFQVMKALKQKSANPSSDGNEETARQEQQHPQQQFSNPMDNIRSILSTLLLQRKDNIDEIPAVGQRTDEADNGDDDDGIDLPPLVTTDIDGETDFFADDESISDTGSLTINELPTITRGAWPWLAAVYVNNLTSLAYQCGGTLISTRIVVSAAHCFQLFKKRYTANEVLVFLGRHNLKNWNEEGSVAAPVDDIFIHPDYNQHLSSYDADIAVVVLKNEVRYNTFIRPACMWTGSTSIEFIEGEPGIVVGWGLGGFNTTKQMSTTSTVPKIISTPVVSNNVCFAANPKYKSLTSNRTFCAGIMYDQLLYTKSLASKPLVFNKQLHQGPCTGDSGAGLMIFRNNRWVLRGTVSGSLPMFEMQTKRTKSRTATRSCSINQYVVYTDVAKFLDWIFAFVL</sequence>
<dbReference type="PANTHER" id="PTHR24260:SF143">
    <property type="entry name" value="SERINE PROTEASE GD-LIKE PROTEIN"/>
    <property type="match status" value="1"/>
</dbReference>
<dbReference type="Pfam" id="PF00089">
    <property type="entry name" value="Trypsin"/>
    <property type="match status" value="1"/>
</dbReference>
<evidence type="ECO:0000313" key="7">
    <source>
        <dbReference type="RefSeq" id="XP_005186800.1"/>
    </source>
</evidence>
<keyword evidence="1" id="KW-1015">Disulfide bond</keyword>
<dbReference type="eggNOG" id="KOG3627">
    <property type="taxonomic scope" value="Eukaryota"/>
</dbReference>
<dbReference type="PROSITE" id="PS00134">
    <property type="entry name" value="TRYPSIN_HIS"/>
    <property type="match status" value="1"/>
</dbReference>
<proteinExistence type="predicted"/>
<dbReference type="GO" id="GO:0004252">
    <property type="term" value="F:serine-type endopeptidase activity"/>
    <property type="evidence" value="ECO:0007669"/>
    <property type="project" value="InterPro"/>
</dbReference>
<evidence type="ECO:0000313" key="6">
    <source>
        <dbReference type="Proteomes" id="UP001652621"/>
    </source>
</evidence>
<dbReference type="InterPro" id="IPR009003">
    <property type="entry name" value="Peptidase_S1_PA"/>
</dbReference>
<dbReference type="GO" id="GO:0006508">
    <property type="term" value="P:proteolysis"/>
    <property type="evidence" value="ECO:0007669"/>
    <property type="project" value="UniProtKB-KW"/>
</dbReference>
<dbReference type="VEuPathDB" id="VectorBase:MDOA011269"/>
<dbReference type="KEGG" id="mde:101893264"/>
<dbReference type="STRING" id="7370.A0A1I8N3W8"/>
<feature type="signal peptide" evidence="3">
    <location>
        <begin position="1"/>
        <end position="21"/>
    </location>
</feature>
<dbReference type="OrthoDB" id="238681at2759"/>
<dbReference type="InterPro" id="IPR043504">
    <property type="entry name" value="Peptidase_S1_PA_chymotrypsin"/>
</dbReference>
<dbReference type="InterPro" id="IPR051333">
    <property type="entry name" value="CLIP_Serine_Protease"/>
</dbReference>
<organism evidence="5">
    <name type="scientific">Musca domestica</name>
    <name type="common">House fly</name>
    <dbReference type="NCBI Taxonomy" id="7370"/>
    <lineage>
        <taxon>Eukaryota</taxon>
        <taxon>Metazoa</taxon>
        <taxon>Ecdysozoa</taxon>
        <taxon>Arthropoda</taxon>
        <taxon>Hexapoda</taxon>
        <taxon>Insecta</taxon>
        <taxon>Pterygota</taxon>
        <taxon>Neoptera</taxon>
        <taxon>Endopterygota</taxon>
        <taxon>Diptera</taxon>
        <taxon>Brachycera</taxon>
        <taxon>Muscomorpha</taxon>
        <taxon>Muscoidea</taxon>
        <taxon>Muscidae</taxon>
        <taxon>Musca</taxon>
    </lineage>
</organism>
<evidence type="ECO:0000256" key="1">
    <source>
        <dbReference type="ARBA" id="ARBA00023157"/>
    </source>
</evidence>
<feature type="compositionally biased region" description="Polar residues" evidence="2">
    <location>
        <begin position="264"/>
        <end position="274"/>
    </location>
</feature>
<protein>
    <submittedName>
        <fullName evidence="7">Serine protease gd</fullName>
    </submittedName>
</protein>
<feature type="domain" description="Peptidase S1" evidence="4">
    <location>
        <begin position="344"/>
        <end position="631"/>
    </location>
</feature>
<feature type="region of interest" description="Disordered" evidence="2">
    <location>
        <begin position="143"/>
        <end position="163"/>
    </location>
</feature>